<feature type="domain" description="WW" evidence="10">
    <location>
        <begin position="1262"/>
        <end position="1289"/>
    </location>
</feature>
<dbReference type="PROSITE" id="PS50020">
    <property type="entry name" value="WW_DOMAIN_2"/>
    <property type="match status" value="1"/>
</dbReference>
<accession>A0A9P1MT13</accession>
<feature type="compositionally biased region" description="Polar residues" evidence="9">
    <location>
        <begin position="36"/>
        <end position="47"/>
    </location>
</feature>
<keyword evidence="6" id="KW-0949">S-adenosyl-L-methionine</keyword>
<keyword evidence="5" id="KW-0808">Transferase</keyword>
<dbReference type="InterPro" id="IPR003616">
    <property type="entry name" value="Post-SET_dom"/>
</dbReference>
<evidence type="ECO:0000259" key="12">
    <source>
        <dbReference type="PROSITE" id="PS50868"/>
    </source>
</evidence>
<evidence type="ECO:0000256" key="7">
    <source>
        <dbReference type="ARBA" id="ARBA00023242"/>
    </source>
</evidence>
<dbReference type="PROSITE" id="PS50280">
    <property type="entry name" value="SET"/>
    <property type="match status" value="1"/>
</dbReference>
<dbReference type="SMART" id="SM00508">
    <property type="entry name" value="PostSET"/>
    <property type="match status" value="1"/>
</dbReference>
<organism evidence="14 15">
    <name type="scientific">Caenorhabditis angaria</name>
    <dbReference type="NCBI Taxonomy" id="860376"/>
    <lineage>
        <taxon>Eukaryota</taxon>
        <taxon>Metazoa</taxon>
        <taxon>Ecdysozoa</taxon>
        <taxon>Nematoda</taxon>
        <taxon>Chromadorea</taxon>
        <taxon>Rhabditida</taxon>
        <taxon>Rhabditina</taxon>
        <taxon>Rhabditomorpha</taxon>
        <taxon>Rhabditoidea</taxon>
        <taxon>Rhabditidae</taxon>
        <taxon>Peloderinae</taxon>
        <taxon>Caenorhabditis</taxon>
    </lineage>
</organism>
<evidence type="ECO:0000256" key="1">
    <source>
        <dbReference type="ARBA" id="ARBA00004123"/>
    </source>
</evidence>
<feature type="compositionally biased region" description="Basic and acidic residues" evidence="9">
    <location>
        <begin position="379"/>
        <end position="392"/>
    </location>
</feature>
<dbReference type="SUPFAM" id="SSF82199">
    <property type="entry name" value="SET domain"/>
    <property type="match status" value="1"/>
</dbReference>
<dbReference type="EMBL" id="CANHGI010000001">
    <property type="protein sequence ID" value="CAI5438635.1"/>
    <property type="molecule type" value="Genomic_DNA"/>
</dbReference>
<evidence type="ECO:0000256" key="6">
    <source>
        <dbReference type="ARBA" id="ARBA00022691"/>
    </source>
</evidence>
<dbReference type="PROSITE" id="PS01159">
    <property type="entry name" value="WW_DOMAIN_1"/>
    <property type="match status" value="1"/>
</dbReference>
<dbReference type="CDD" id="cd00201">
    <property type="entry name" value="WW"/>
    <property type="match status" value="1"/>
</dbReference>
<reference evidence="14" key="1">
    <citation type="submission" date="2022-11" db="EMBL/GenBank/DDBJ databases">
        <authorList>
            <person name="Kikuchi T."/>
        </authorList>
    </citation>
    <scope>NUCLEOTIDE SEQUENCE</scope>
    <source>
        <strain evidence="14">PS1010</strain>
    </source>
</reference>
<dbReference type="GO" id="GO:0005694">
    <property type="term" value="C:chromosome"/>
    <property type="evidence" value="ECO:0007669"/>
    <property type="project" value="UniProtKB-SubCell"/>
</dbReference>
<dbReference type="InterPro" id="IPR050777">
    <property type="entry name" value="SET2_Histone-Lys_MeTrsfase"/>
</dbReference>
<keyword evidence="7" id="KW-0539">Nucleus</keyword>
<feature type="region of interest" description="Disordered" evidence="9">
    <location>
        <begin position="1013"/>
        <end position="1114"/>
    </location>
</feature>
<evidence type="ECO:0000259" key="13">
    <source>
        <dbReference type="PROSITE" id="PS51215"/>
    </source>
</evidence>
<feature type="region of interest" description="Disordered" evidence="9">
    <location>
        <begin position="315"/>
        <end position="478"/>
    </location>
</feature>
<feature type="compositionally biased region" description="Basic residues" evidence="9">
    <location>
        <begin position="1033"/>
        <end position="1044"/>
    </location>
</feature>
<dbReference type="SUPFAM" id="SSF51045">
    <property type="entry name" value="WW domain"/>
    <property type="match status" value="1"/>
</dbReference>
<comment type="subcellular location">
    <subcellularLocation>
        <location evidence="2">Chromosome</location>
    </subcellularLocation>
    <subcellularLocation>
        <location evidence="1">Nucleus</location>
    </subcellularLocation>
</comment>
<dbReference type="InterPro" id="IPR006560">
    <property type="entry name" value="AWS_dom"/>
</dbReference>
<feature type="compositionally biased region" description="Polar residues" evidence="9">
    <location>
        <begin position="1081"/>
        <end position="1090"/>
    </location>
</feature>
<dbReference type="GO" id="GO:0140938">
    <property type="term" value="F:histone H3 methyltransferase activity"/>
    <property type="evidence" value="ECO:0007669"/>
    <property type="project" value="UniProtKB-ARBA"/>
</dbReference>
<evidence type="ECO:0000256" key="3">
    <source>
        <dbReference type="ARBA" id="ARBA00022454"/>
    </source>
</evidence>
<evidence type="ECO:0000256" key="8">
    <source>
        <dbReference type="SAM" id="Coils"/>
    </source>
</evidence>
<keyword evidence="8" id="KW-0175">Coiled coil</keyword>
<feature type="compositionally biased region" description="Acidic residues" evidence="9">
    <location>
        <begin position="184"/>
        <end position="193"/>
    </location>
</feature>
<feature type="compositionally biased region" description="Basic and acidic residues" evidence="9">
    <location>
        <begin position="163"/>
        <end position="173"/>
    </location>
</feature>
<dbReference type="InterPro" id="IPR001214">
    <property type="entry name" value="SET_dom"/>
</dbReference>
<dbReference type="Gene3D" id="2.170.270.10">
    <property type="entry name" value="SET domain"/>
    <property type="match status" value="1"/>
</dbReference>
<dbReference type="PROSITE" id="PS51215">
    <property type="entry name" value="AWS"/>
    <property type="match status" value="1"/>
</dbReference>
<dbReference type="InterPro" id="IPR046341">
    <property type="entry name" value="SET_dom_sf"/>
</dbReference>
<evidence type="ECO:0000256" key="5">
    <source>
        <dbReference type="ARBA" id="ARBA00022679"/>
    </source>
</evidence>
<evidence type="ECO:0000256" key="2">
    <source>
        <dbReference type="ARBA" id="ARBA00004286"/>
    </source>
</evidence>
<feature type="compositionally biased region" description="Basic and acidic residues" evidence="9">
    <location>
        <begin position="403"/>
        <end position="478"/>
    </location>
</feature>
<dbReference type="SMART" id="SM00570">
    <property type="entry name" value="AWS"/>
    <property type="match status" value="1"/>
</dbReference>
<dbReference type="InterPro" id="IPR001202">
    <property type="entry name" value="WW_dom"/>
</dbReference>
<dbReference type="PROSITE" id="PS50868">
    <property type="entry name" value="POST_SET"/>
    <property type="match status" value="1"/>
</dbReference>
<dbReference type="Gene3D" id="2.20.70.10">
    <property type="match status" value="1"/>
</dbReference>
<feature type="compositionally biased region" description="Basic and acidic residues" evidence="9">
    <location>
        <begin position="125"/>
        <end position="139"/>
    </location>
</feature>
<proteinExistence type="predicted"/>
<feature type="compositionally biased region" description="Basic residues" evidence="9">
    <location>
        <begin position="393"/>
        <end position="402"/>
    </location>
</feature>
<evidence type="ECO:0000259" key="10">
    <source>
        <dbReference type="PROSITE" id="PS50020"/>
    </source>
</evidence>
<feature type="domain" description="Post-SET" evidence="12">
    <location>
        <begin position="701"/>
        <end position="717"/>
    </location>
</feature>
<dbReference type="Pfam" id="PF00397">
    <property type="entry name" value="WW"/>
    <property type="match status" value="1"/>
</dbReference>
<feature type="compositionally biased region" description="Basic and acidic residues" evidence="9">
    <location>
        <begin position="315"/>
        <end position="328"/>
    </location>
</feature>
<comment type="caution">
    <text evidence="14">The sequence shown here is derived from an EMBL/GenBank/DDBJ whole genome shotgun (WGS) entry which is preliminary data.</text>
</comment>
<feature type="region of interest" description="Disordered" evidence="9">
    <location>
        <begin position="1"/>
        <end position="55"/>
    </location>
</feature>
<keyword evidence="4" id="KW-0489">Methyltransferase</keyword>
<dbReference type="OrthoDB" id="5838894at2759"/>
<dbReference type="GO" id="GO:0016279">
    <property type="term" value="F:protein-lysine N-methyltransferase activity"/>
    <property type="evidence" value="ECO:0007669"/>
    <property type="project" value="UniProtKB-ARBA"/>
</dbReference>
<keyword evidence="15" id="KW-1185">Reference proteome</keyword>
<evidence type="ECO:0000256" key="9">
    <source>
        <dbReference type="SAM" id="MobiDB-lite"/>
    </source>
</evidence>
<dbReference type="Pfam" id="PF00856">
    <property type="entry name" value="SET"/>
    <property type="match status" value="1"/>
</dbReference>
<dbReference type="GO" id="GO:0032259">
    <property type="term" value="P:methylation"/>
    <property type="evidence" value="ECO:0007669"/>
    <property type="project" value="UniProtKB-KW"/>
</dbReference>
<name>A0A9P1MT13_9PELO</name>
<sequence>MVSTRRKKATETEPESTPTPPPTRTRRSRAAKEKSATPNSRLKSKTPSIEEPEEVKSCTELVKDIELDQCDFFVVEKTKENEETIKVEDVKETFDEIKEETVIENVEQDIDSSELKTEVKEEDILEKVSQEKNSEIIDEKTEESDAPSEGKRSKSPSPMDISDNEHEEDKSEENINVPSNEPESIPEEPEFIEIEQPKYRRPHIFHPAAAAFEEEKEVVKIPKPVVSEDQQSMGIKPIVIKTPTRPGLNPNPLLFSPGKRFGATLSATVPPISVVELPKPSFFGVKNVPPPQVILSPEPEPSSLLSGPMIIAPAVDRRKEEEKAKESARQQALAVAAKISRKFESDERPKHSLEREREKNSRDERYRESNTSSYHRSSHREDFERRGRERDRRHSHNHHSSSRRYESNNDREKRKDERDKSSPRKDREFRIEKEDDKKERKYQEDHENNEKEQNGIEEIVKNEEKYENEREKEHEEEIKEKTVEKIVAERAKSPEIPENERKIPHFEPITECKYLTKNASKKKTESLVCECHESGNNCSDDDCVNRAMYTECPTGCPATKCKNQRFTKKKNAAVEPFNTGTKKGCGLRATKDIKKGQFIIEYVGEMLERDDYAKRKEKYAKDKSHKHHYFCDTGSHTIDATTMGNPSRFINHSCNPNAVCEKWMVPKTPGAVNRIGFFAKRAILAGEEITFDYQFVNYGREAQQCFCGSENCTGYIGERPEDFSSDEEDESDDELITTEELDDEEKRISELEFLSENERKEAIENLLADLVVRNRKYSKKVIQIAERMTNCEQRMKLIDEIFSQDTTPNTQSHYAKEGILNLMYEWLSQQDLSIENLKLMQKVLQTLHGEVFVPFARSDKDLLEVVDKIAKSEAAPEGIHIQSVVDSLVISVETGEDYNKIEDLTYNEINANFVRLREMAIRLNGHWWTRSVTFRIPKKQKVEPVITPKQVSKEHIQSIDNSYESKYYSSQPKFFDSRSEYGSTIGGRYGGYRSFGGNNGEFYRGRGEGRRYPAHQYDSGTTSFFNQFPSSSYRKRARYSRSRSRSLSPPPNNKRFRNDDRKSPIDTTKKPTTPPFEPDRCTSSVSSTKSEIAPKLNNVPTNPSVRMAPPGGPPPPPIRMPPPPPHYDYQMGYGYPYPYFPRGPPTSHPIGYPPHPPGFPQHPSYWPTEERPRTPFRMETLPTIEDLRILYKTATIEQIREHRDELQLQIQLAYAMIAQKEVEMINVPSSAAIIPSVNMIQPNPCPLEGVHEPPPKKEKYSWARAKSENGETYYYNKITKETQWDPPNPEQGEVDPNDQTPPDTTEESDNKSSLQARLGELIESDSAESIKMREREEREREIARQRCEAAKLRQNEENERMQKKTRDFKIKLEQVVAPIVKPATKNLKSATPEKVMWLVKTIVREMFKRQTSEGGFNFELTDSAKVKVKKYTAEVLDRKLKNGGIDFWKGYQSRQ</sequence>
<dbReference type="PANTHER" id="PTHR22884">
    <property type="entry name" value="SET DOMAIN PROTEINS"/>
    <property type="match status" value="1"/>
</dbReference>
<gene>
    <name evidence="14" type="ORF">CAMP_LOCUS1272</name>
</gene>
<evidence type="ECO:0000313" key="14">
    <source>
        <dbReference type="EMBL" id="CAI5438635.1"/>
    </source>
</evidence>
<feature type="coiled-coil region" evidence="8">
    <location>
        <begin position="1333"/>
        <end position="1364"/>
    </location>
</feature>
<dbReference type="Pfam" id="PF17907">
    <property type="entry name" value="AWS"/>
    <property type="match status" value="1"/>
</dbReference>
<feature type="compositionally biased region" description="Polar residues" evidence="9">
    <location>
        <begin position="1018"/>
        <end position="1028"/>
    </location>
</feature>
<protein>
    <recommendedName>
        <fullName evidence="16">Histone-lysine N-methyltransferase</fullName>
    </recommendedName>
</protein>
<evidence type="ECO:0000256" key="4">
    <source>
        <dbReference type="ARBA" id="ARBA00022603"/>
    </source>
</evidence>
<dbReference type="InterPro" id="IPR036020">
    <property type="entry name" value="WW_dom_sf"/>
</dbReference>
<feature type="region of interest" description="Disordered" evidence="9">
    <location>
        <begin position="1280"/>
        <end position="1313"/>
    </location>
</feature>
<keyword evidence="3" id="KW-0158">Chromosome</keyword>
<evidence type="ECO:0000313" key="15">
    <source>
        <dbReference type="Proteomes" id="UP001152747"/>
    </source>
</evidence>
<dbReference type="Proteomes" id="UP001152747">
    <property type="component" value="Unassembled WGS sequence"/>
</dbReference>
<feature type="compositionally biased region" description="Basic and acidic residues" evidence="9">
    <location>
        <begin position="1056"/>
        <end position="1069"/>
    </location>
</feature>
<evidence type="ECO:0008006" key="16">
    <source>
        <dbReference type="Google" id="ProtNLM"/>
    </source>
</evidence>
<dbReference type="SMART" id="SM00317">
    <property type="entry name" value="SET"/>
    <property type="match status" value="1"/>
</dbReference>
<dbReference type="GO" id="GO:0005634">
    <property type="term" value="C:nucleus"/>
    <property type="evidence" value="ECO:0007669"/>
    <property type="project" value="UniProtKB-SubCell"/>
</dbReference>
<feature type="compositionally biased region" description="Basic and acidic residues" evidence="9">
    <location>
        <begin position="341"/>
        <end position="368"/>
    </location>
</feature>
<feature type="region of interest" description="Disordered" evidence="9">
    <location>
        <begin position="105"/>
        <end position="193"/>
    </location>
</feature>
<dbReference type="SMART" id="SM00456">
    <property type="entry name" value="WW"/>
    <property type="match status" value="1"/>
</dbReference>
<feature type="domain" description="AWS" evidence="13">
    <location>
        <begin position="524"/>
        <end position="570"/>
    </location>
</feature>
<evidence type="ECO:0000259" key="11">
    <source>
        <dbReference type="PROSITE" id="PS50280"/>
    </source>
</evidence>
<feature type="domain" description="SET" evidence="11">
    <location>
        <begin position="572"/>
        <end position="694"/>
    </location>
</feature>